<dbReference type="GO" id="GO:0005886">
    <property type="term" value="C:plasma membrane"/>
    <property type="evidence" value="ECO:0007669"/>
    <property type="project" value="UniProtKB-SubCell"/>
</dbReference>
<dbReference type="PANTHER" id="PTHR43386">
    <property type="entry name" value="OLIGOPEPTIDE TRANSPORT SYSTEM PERMEASE PROTEIN APPC"/>
    <property type="match status" value="1"/>
</dbReference>
<keyword evidence="2 9" id="KW-0813">Transport</keyword>
<evidence type="ECO:0000256" key="8">
    <source>
        <dbReference type="ARBA" id="ARBA00023136"/>
    </source>
</evidence>
<accession>A0A0M6Y0W7</accession>
<evidence type="ECO:0000313" key="11">
    <source>
        <dbReference type="EMBL" id="CTQ42479.1"/>
    </source>
</evidence>
<keyword evidence="12" id="KW-1185">Reference proteome</keyword>
<feature type="transmembrane region" description="Helical" evidence="9">
    <location>
        <begin position="32"/>
        <end position="54"/>
    </location>
</feature>
<feature type="transmembrane region" description="Helical" evidence="9">
    <location>
        <begin position="132"/>
        <end position="150"/>
    </location>
</feature>
<evidence type="ECO:0000259" key="10">
    <source>
        <dbReference type="PROSITE" id="PS50928"/>
    </source>
</evidence>
<dbReference type="GO" id="GO:0015833">
    <property type="term" value="P:peptide transport"/>
    <property type="evidence" value="ECO:0007669"/>
    <property type="project" value="UniProtKB-KW"/>
</dbReference>
<evidence type="ECO:0000256" key="6">
    <source>
        <dbReference type="ARBA" id="ARBA00022927"/>
    </source>
</evidence>
<dbReference type="STRING" id="187304.B0E33_25615"/>
<dbReference type="InterPro" id="IPR000515">
    <property type="entry name" value="MetI-like"/>
</dbReference>
<dbReference type="GO" id="GO:0015031">
    <property type="term" value="P:protein transport"/>
    <property type="evidence" value="ECO:0007669"/>
    <property type="project" value="UniProtKB-KW"/>
</dbReference>
<sequence length="296" mass="31856">MSDTTLPPTVAERKTGSGALAHTIYVLRENPVTALSFAMFAFFIGSALLGPALVPYDPLQTNAANALQAPSWSHWFGTDNLGRDVFSRVIVATRLDLIISVSAVALSFVIGSVLGAVAGYRGGWLDVVLNRFLDTIMAFPLFVLAMGIVAALGNSISNIILATAIINIPFYARLVRAEVNIRREAGFTLAAKLAGNSDTRVLAFHIFPNALPPMMVQVSLNLGWAILNAAGLSFIGLGVRPPTPEWGIMVAEGANFIVSGEWWLALFPGLWLMLAVFTFNLMGDGLRDIVDPRRRT</sequence>
<dbReference type="EMBL" id="CXST01000001">
    <property type="protein sequence ID" value="CTQ42479.1"/>
    <property type="molecule type" value="Genomic_DNA"/>
</dbReference>
<dbReference type="GO" id="GO:0055085">
    <property type="term" value="P:transmembrane transport"/>
    <property type="evidence" value="ECO:0007669"/>
    <property type="project" value="InterPro"/>
</dbReference>
<keyword evidence="8 9" id="KW-0472">Membrane</keyword>
<dbReference type="RefSeq" id="WP_055654508.1">
    <property type="nucleotide sequence ID" value="NZ_CP045627.1"/>
</dbReference>
<keyword evidence="7 9" id="KW-1133">Transmembrane helix</keyword>
<evidence type="ECO:0000256" key="9">
    <source>
        <dbReference type="RuleBase" id="RU363032"/>
    </source>
</evidence>
<dbReference type="InterPro" id="IPR050366">
    <property type="entry name" value="BP-dependent_transpt_permease"/>
</dbReference>
<dbReference type="Proteomes" id="UP000048926">
    <property type="component" value="Unassembled WGS sequence"/>
</dbReference>
<evidence type="ECO:0000256" key="2">
    <source>
        <dbReference type="ARBA" id="ARBA00022448"/>
    </source>
</evidence>
<evidence type="ECO:0000256" key="3">
    <source>
        <dbReference type="ARBA" id="ARBA00022475"/>
    </source>
</evidence>
<feature type="transmembrane region" description="Helical" evidence="9">
    <location>
        <begin position="222"/>
        <end position="242"/>
    </location>
</feature>
<evidence type="ECO:0000256" key="5">
    <source>
        <dbReference type="ARBA" id="ARBA00022856"/>
    </source>
</evidence>
<dbReference type="PROSITE" id="PS50928">
    <property type="entry name" value="ABC_TM1"/>
    <property type="match status" value="1"/>
</dbReference>
<reference evidence="12" key="1">
    <citation type="submission" date="2015-07" db="EMBL/GenBank/DDBJ databases">
        <authorList>
            <person name="Rodrigo-Torres Lidia"/>
            <person name="Arahal R.David."/>
        </authorList>
    </citation>
    <scope>NUCLEOTIDE SEQUENCE [LARGE SCALE GENOMIC DNA]</scope>
    <source>
        <strain evidence="12">CECT 4801</strain>
    </source>
</reference>
<dbReference type="SUPFAM" id="SSF161098">
    <property type="entry name" value="MetI-like"/>
    <property type="match status" value="1"/>
</dbReference>
<evidence type="ECO:0000256" key="7">
    <source>
        <dbReference type="ARBA" id="ARBA00022989"/>
    </source>
</evidence>
<keyword evidence="5" id="KW-0571">Peptide transport</keyword>
<comment type="similarity">
    <text evidence="9">Belongs to the binding-protein-dependent transport system permease family.</text>
</comment>
<feature type="transmembrane region" description="Helical" evidence="9">
    <location>
        <begin position="262"/>
        <end position="283"/>
    </location>
</feature>
<keyword evidence="4 9" id="KW-0812">Transmembrane</keyword>
<dbReference type="CDD" id="cd06261">
    <property type="entry name" value="TM_PBP2"/>
    <property type="match status" value="1"/>
</dbReference>
<evidence type="ECO:0000256" key="1">
    <source>
        <dbReference type="ARBA" id="ARBA00004651"/>
    </source>
</evidence>
<protein>
    <submittedName>
        <fullName evidence="11">Putative D,D-dipeptide transport system permease protein DdpC</fullName>
    </submittedName>
</protein>
<dbReference type="InterPro" id="IPR025966">
    <property type="entry name" value="OppC_N"/>
</dbReference>
<evidence type="ECO:0000313" key="12">
    <source>
        <dbReference type="Proteomes" id="UP000048926"/>
    </source>
</evidence>
<feature type="transmembrane region" description="Helical" evidence="9">
    <location>
        <begin position="97"/>
        <end position="120"/>
    </location>
</feature>
<dbReference type="OrthoDB" id="9766870at2"/>
<comment type="subcellular location">
    <subcellularLocation>
        <location evidence="1 9">Cell membrane</location>
        <topology evidence="1 9">Multi-pass membrane protein</topology>
    </subcellularLocation>
</comment>
<dbReference type="PANTHER" id="PTHR43386:SF1">
    <property type="entry name" value="D,D-DIPEPTIDE TRANSPORT SYSTEM PERMEASE PROTEIN DDPC-RELATED"/>
    <property type="match status" value="1"/>
</dbReference>
<keyword evidence="6" id="KW-0653">Protein transport</keyword>
<dbReference type="InterPro" id="IPR035906">
    <property type="entry name" value="MetI-like_sf"/>
</dbReference>
<dbReference type="Pfam" id="PF12911">
    <property type="entry name" value="OppC_N"/>
    <property type="match status" value="1"/>
</dbReference>
<gene>
    <name evidence="11" type="primary">ddpC_2</name>
    <name evidence="11" type="ORF">LAL4801_00907</name>
</gene>
<keyword evidence="3" id="KW-1003">Cell membrane</keyword>
<dbReference type="Pfam" id="PF00528">
    <property type="entry name" value="BPD_transp_1"/>
    <property type="match status" value="1"/>
</dbReference>
<dbReference type="AlphaFoldDB" id="A0A0M6Y0W7"/>
<proteinExistence type="inferred from homology"/>
<feature type="domain" description="ABC transmembrane type-1" evidence="10">
    <location>
        <begin position="93"/>
        <end position="283"/>
    </location>
</feature>
<dbReference type="Gene3D" id="1.10.3720.10">
    <property type="entry name" value="MetI-like"/>
    <property type="match status" value="1"/>
</dbReference>
<name>A0A0M6Y0W7_9HYPH</name>
<organism evidence="11 12">
    <name type="scientific">Roseibium aggregatum</name>
    <dbReference type="NCBI Taxonomy" id="187304"/>
    <lineage>
        <taxon>Bacteria</taxon>
        <taxon>Pseudomonadati</taxon>
        <taxon>Pseudomonadota</taxon>
        <taxon>Alphaproteobacteria</taxon>
        <taxon>Hyphomicrobiales</taxon>
        <taxon>Stappiaceae</taxon>
        <taxon>Roseibium</taxon>
    </lineage>
</organism>
<evidence type="ECO:0000256" key="4">
    <source>
        <dbReference type="ARBA" id="ARBA00022692"/>
    </source>
</evidence>